<feature type="region of interest" description="Disordered" evidence="2">
    <location>
        <begin position="699"/>
        <end position="720"/>
    </location>
</feature>
<feature type="transmembrane region" description="Helical" evidence="3">
    <location>
        <begin position="653"/>
        <end position="676"/>
    </location>
</feature>
<evidence type="ECO:0000313" key="5">
    <source>
        <dbReference type="Proteomes" id="UP000218209"/>
    </source>
</evidence>
<feature type="transmembrane region" description="Helical" evidence="3">
    <location>
        <begin position="615"/>
        <end position="633"/>
    </location>
</feature>
<keyword evidence="3" id="KW-1133">Transmembrane helix</keyword>
<keyword evidence="3" id="KW-0472">Membrane</keyword>
<dbReference type="InterPro" id="IPR002528">
    <property type="entry name" value="MATE_fam"/>
</dbReference>
<name>A0A1X6PG78_PORUM</name>
<feature type="region of interest" description="Disordered" evidence="2">
    <location>
        <begin position="22"/>
        <end position="44"/>
    </location>
</feature>
<keyword evidence="5" id="KW-1185">Reference proteome</keyword>
<feature type="transmembrane region" description="Helical" evidence="3">
    <location>
        <begin position="345"/>
        <end position="366"/>
    </location>
</feature>
<accession>A0A1X6PG78</accession>
<feature type="non-terminal residue" evidence="4">
    <location>
        <position position="720"/>
    </location>
</feature>
<dbReference type="GO" id="GO:0016020">
    <property type="term" value="C:membrane"/>
    <property type="evidence" value="ECO:0007669"/>
    <property type="project" value="InterPro"/>
</dbReference>
<gene>
    <name evidence="4" type="ORF">BU14_0070s0034</name>
</gene>
<dbReference type="EMBL" id="KV918785">
    <property type="protein sequence ID" value="OSX79859.1"/>
    <property type="molecule type" value="Genomic_DNA"/>
</dbReference>
<feature type="compositionally biased region" description="Pro residues" evidence="2">
    <location>
        <begin position="239"/>
        <end position="255"/>
    </location>
</feature>
<feature type="compositionally biased region" description="Basic and acidic residues" evidence="2">
    <location>
        <begin position="702"/>
        <end position="720"/>
    </location>
</feature>
<evidence type="ECO:0008006" key="6">
    <source>
        <dbReference type="Google" id="ProtNLM"/>
    </source>
</evidence>
<evidence type="ECO:0000313" key="4">
    <source>
        <dbReference type="EMBL" id="OSX79859.1"/>
    </source>
</evidence>
<dbReference type="AlphaFoldDB" id="A0A1X6PG78"/>
<dbReference type="OrthoDB" id="2126698at2759"/>
<dbReference type="GO" id="GO:0042910">
    <property type="term" value="F:xenobiotic transmembrane transporter activity"/>
    <property type="evidence" value="ECO:0007669"/>
    <property type="project" value="InterPro"/>
</dbReference>
<feature type="transmembrane region" description="Helical" evidence="3">
    <location>
        <begin position="265"/>
        <end position="292"/>
    </location>
</feature>
<feature type="transmembrane region" description="Helical" evidence="3">
    <location>
        <begin position="411"/>
        <end position="444"/>
    </location>
</feature>
<feature type="transmembrane region" description="Helical" evidence="3">
    <location>
        <begin position="456"/>
        <end position="480"/>
    </location>
</feature>
<sequence>MTAPVACDLAIAPTVFLTPAPSRLPPRRLAQGRPGSSPKGTHEVSFDVNGAVHCAVGLMERRKKHPGGSVSNPLEQLPAGPKRSAHKIGRSHLCETQTSLASVTVHARLKTRIIAGVLVWKNTGALSAQKGAQGRIMHQRPENRGALNKPTVKTPLNSGPSCTAVHAPTRTPRSSGRGRPERHRAHPPPPPHCPTVSMSERELNGSGNRIRIDGGGGPALPPSSPPRLPRGHLCRAAAPSPPCPPPPTTPTPSTLPPSTRDEVTALAALAAPCYLALLAEVGMSLTTVALALGRFPDPALVGGAAVAISVFNAVAAAPTLGAASALSTLAAAAHGAGELAEVGVLAQRGLLVSVVFAIATLPVLLVRPRPLLRMLLGAGDATGVVDVAAVYLRWSAVAVFPLVTYDALRRFLLAGGVAVPMVASSAAALAVNAVAHVVLVWWAAAAATPPPATTVARASAVALVASHTVNAGVLGCLVIVHRLHRATWAGWRPAAAVAPRPLLVYLRLAASGAAQECAEWWALEATTLVAARYGAVVLAAHVALVNLSFLTFLAGHALGTGAATRVATALGAGSAPAARTAALVSFAMGGGVAAAHAVVTVAASPLWSAAYNTSANVVAVVRSVAPLLAAYVLSDGTLAVLNGTLRGTGRQALGAWGSLVLFWVVGLPMGVVAAAAAAGRGGGVRLCCGGCGGGDVRAGSARRGDHVGSGDDRLDGTSAT</sequence>
<protein>
    <recommendedName>
        <fullName evidence="6">Multidrug and toxic compound extrusion protein</fullName>
    </recommendedName>
</protein>
<dbReference type="Proteomes" id="UP000218209">
    <property type="component" value="Unassembled WGS sequence"/>
</dbReference>
<dbReference type="PANTHER" id="PTHR11206">
    <property type="entry name" value="MULTIDRUG RESISTANCE PROTEIN"/>
    <property type="match status" value="1"/>
</dbReference>
<evidence type="ECO:0000256" key="2">
    <source>
        <dbReference type="SAM" id="MobiDB-lite"/>
    </source>
</evidence>
<organism evidence="4 5">
    <name type="scientific">Porphyra umbilicalis</name>
    <name type="common">Purple laver</name>
    <name type="synonym">Red alga</name>
    <dbReference type="NCBI Taxonomy" id="2786"/>
    <lineage>
        <taxon>Eukaryota</taxon>
        <taxon>Rhodophyta</taxon>
        <taxon>Bangiophyceae</taxon>
        <taxon>Bangiales</taxon>
        <taxon>Bangiaceae</taxon>
        <taxon>Porphyra</taxon>
    </lineage>
</organism>
<reference evidence="4 5" key="1">
    <citation type="submission" date="2017-03" db="EMBL/GenBank/DDBJ databases">
        <title>WGS assembly of Porphyra umbilicalis.</title>
        <authorList>
            <person name="Brawley S.H."/>
            <person name="Blouin N.A."/>
            <person name="Ficko-Blean E."/>
            <person name="Wheeler G.L."/>
            <person name="Lohr M."/>
            <person name="Goodson H.V."/>
            <person name="Jenkins J.W."/>
            <person name="Blaby-Haas C.E."/>
            <person name="Helliwell K.E."/>
            <person name="Chan C."/>
            <person name="Marriage T."/>
            <person name="Bhattacharya D."/>
            <person name="Klein A.S."/>
            <person name="Badis Y."/>
            <person name="Brodie J."/>
            <person name="Cao Y."/>
            <person name="Collen J."/>
            <person name="Dittami S.M."/>
            <person name="Gachon C.M."/>
            <person name="Green B.R."/>
            <person name="Karpowicz S."/>
            <person name="Kim J.W."/>
            <person name="Kudahl U."/>
            <person name="Lin S."/>
            <person name="Michel G."/>
            <person name="Mittag M."/>
            <person name="Olson B.J."/>
            <person name="Pangilinan J."/>
            <person name="Peng Y."/>
            <person name="Qiu H."/>
            <person name="Shu S."/>
            <person name="Singer J.T."/>
            <person name="Smith A.G."/>
            <person name="Sprecher B.N."/>
            <person name="Wagner V."/>
            <person name="Wang W."/>
            <person name="Wang Z.-Y."/>
            <person name="Yan J."/>
            <person name="Yarish C."/>
            <person name="Zoeuner-Riek S."/>
            <person name="Zhuang Y."/>
            <person name="Zou Y."/>
            <person name="Lindquist E.A."/>
            <person name="Grimwood J."/>
            <person name="Barry K."/>
            <person name="Rokhsar D.S."/>
            <person name="Schmutz J."/>
            <person name="Stiller J.W."/>
            <person name="Grossman A.R."/>
            <person name="Prochnik S.E."/>
        </authorList>
    </citation>
    <scope>NUCLEOTIDE SEQUENCE [LARGE SCALE GENOMIC DNA]</scope>
    <source>
        <strain evidence="4">4086291</strain>
    </source>
</reference>
<dbReference type="GO" id="GO:0015297">
    <property type="term" value="F:antiporter activity"/>
    <property type="evidence" value="ECO:0007669"/>
    <property type="project" value="InterPro"/>
</dbReference>
<feature type="region of interest" description="Disordered" evidence="2">
    <location>
        <begin position="128"/>
        <end position="259"/>
    </location>
</feature>
<feature type="transmembrane region" description="Helical" evidence="3">
    <location>
        <begin position="578"/>
        <end position="603"/>
    </location>
</feature>
<feature type="compositionally biased region" description="Pro residues" evidence="2">
    <location>
        <begin position="219"/>
        <end position="228"/>
    </location>
</feature>
<feature type="transmembrane region" description="Helical" evidence="3">
    <location>
        <begin position="533"/>
        <end position="558"/>
    </location>
</feature>
<feature type="transmembrane region" description="Helical" evidence="3">
    <location>
        <begin position="299"/>
        <end position="325"/>
    </location>
</feature>
<dbReference type="Pfam" id="PF01554">
    <property type="entry name" value="MatE"/>
    <property type="match status" value="2"/>
</dbReference>
<feature type="region of interest" description="Disordered" evidence="2">
    <location>
        <begin position="62"/>
        <end position="84"/>
    </location>
</feature>
<comment type="similarity">
    <text evidence="1">Belongs to the multi antimicrobial extrusion (MATE) (TC 2.A.66.1) family.</text>
</comment>
<proteinExistence type="inferred from homology"/>
<keyword evidence="3" id="KW-0812">Transmembrane</keyword>
<evidence type="ECO:0000256" key="1">
    <source>
        <dbReference type="ARBA" id="ARBA00010199"/>
    </source>
</evidence>
<evidence type="ECO:0000256" key="3">
    <source>
        <dbReference type="SAM" id="Phobius"/>
    </source>
</evidence>